<evidence type="ECO:0000313" key="2">
    <source>
        <dbReference type="EMBL" id="CAK4032822.1"/>
    </source>
</evidence>
<gene>
    <name evidence="2" type="ORF">LECACI_7A007980</name>
</gene>
<comment type="caution">
    <text evidence="2">The sequence shown here is derived from an EMBL/GenBank/DDBJ whole genome shotgun (WGS) entry which is preliminary data.</text>
</comment>
<keyword evidence="1" id="KW-0812">Transmembrane</keyword>
<keyword evidence="1" id="KW-0472">Membrane</keyword>
<reference evidence="2" key="1">
    <citation type="submission" date="2023-11" db="EMBL/GenBank/DDBJ databases">
        <authorList>
            <person name="Alioto T."/>
            <person name="Alioto T."/>
            <person name="Gomez Garrido J."/>
        </authorList>
    </citation>
    <scope>NUCLEOTIDE SEQUENCE</scope>
</reference>
<feature type="transmembrane region" description="Helical" evidence="1">
    <location>
        <begin position="127"/>
        <end position="157"/>
    </location>
</feature>
<dbReference type="EMBL" id="CAVMBE010000071">
    <property type="protein sequence ID" value="CAK4032822.1"/>
    <property type="molecule type" value="Genomic_DNA"/>
</dbReference>
<keyword evidence="3" id="KW-1185">Reference proteome</keyword>
<accession>A0AAI8Z5J7</accession>
<name>A0AAI8Z5J7_9PEZI</name>
<feature type="transmembrane region" description="Helical" evidence="1">
    <location>
        <begin position="27"/>
        <end position="47"/>
    </location>
</feature>
<sequence length="290" mass="32552">MDRELPVRAAWARAWLTRTYRPLECETLAVCYSVSLVMLFIGIRQLVSMRGARRAIEQDASNRAVIFAASNKRLARATRTQFYITLVYLFHALAIWMVDAAIGIYAIKDDVVANPQSYDLRIWLELAINAVTMVALFSAVFILFPMMQMLGVGYLIAKFHRTNDTDGTLAAYVPAARIVTTQMSHLWMMLGFFVIAWWPVNESSFTRILVLEASLGSAMAWLHASSAFNFRADHLSAVEVQPLLGVKDGVRLYGKQVYALHLGNRGVDVLPQYESTAQGEHTLDEKTALL</sequence>
<dbReference type="Proteomes" id="UP001296104">
    <property type="component" value="Unassembled WGS sequence"/>
</dbReference>
<dbReference type="AlphaFoldDB" id="A0AAI8Z5J7"/>
<organism evidence="2 3">
    <name type="scientific">Lecanosticta acicola</name>
    <dbReference type="NCBI Taxonomy" id="111012"/>
    <lineage>
        <taxon>Eukaryota</taxon>
        <taxon>Fungi</taxon>
        <taxon>Dikarya</taxon>
        <taxon>Ascomycota</taxon>
        <taxon>Pezizomycotina</taxon>
        <taxon>Dothideomycetes</taxon>
        <taxon>Dothideomycetidae</taxon>
        <taxon>Mycosphaerellales</taxon>
        <taxon>Mycosphaerellaceae</taxon>
        <taxon>Lecanosticta</taxon>
    </lineage>
</organism>
<keyword evidence="1" id="KW-1133">Transmembrane helix</keyword>
<proteinExistence type="predicted"/>
<protein>
    <submittedName>
        <fullName evidence="2">Uncharacterized protein</fullName>
    </submittedName>
</protein>
<feature type="transmembrane region" description="Helical" evidence="1">
    <location>
        <begin position="82"/>
        <end position="107"/>
    </location>
</feature>
<evidence type="ECO:0000313" key="3">
    <source>
        <dbReference type="Proteomes" id="UP001296104"/>
    </source>
</evidence>
<evidence type="ECO:0000256" key="1">
    <source>
        <dbReference type="SAM" id="Phobius"/>
    </source>
</evidence>
<feature type="transmembrane region" description="Helical" evidence="1">
    <location>
        <begin position="169"/>
        <end position="198"/>
    </location>
</feature>